<dbReference type="InterPro" id="IPR028087">
    <property type="entry name" value="Tad_N"/>
</dbReference>
<feature type="domain" description="DUF2134" evidence="2">
    <location>
        <begin position="73"/>
        <end position="156"/>
    </location>
</feature>
<dbReference type="EMBL" id="FQUZ01000005">
    <property type="protein sequence ID" value="SHE66611.1"/>
    <property type="molecule type" value="Genomic_DNA"/>
</dbReference>
<dbReference type="STRING" id="1122156.SAMN02745117_00653"/>
<dbReference type="Pfam" id="PF09977">
    <property type="entry name" value="Tad_C"/>
    <property type="match status" value="1"/>
</dbReference>
<name>A0A1M4VCE2_9BURK</name>
<sequence>MSTQPRNRPAHSGRLAQRHQSGSILVQFALLSTVILAILATVQVGYMYYAKRDLQRIADLAALEAVNALTYGDSSTCNRAETAGNRSVTEQLHIALDGPAPRIECGNWNASRADAQRFLGHGGANPLNAARVTLEGQTLQLFPGLGDRTISAQATASKNSEPIAAFSVGSQLLQFNNDRLLGKITEAVGLDITRLTVLDKNGIANAKITPSGLLQFLGLPVGVSDLALLTPNDVANVEASLLDLIDAAVNAAGNDVLNAGVDIGALQALRAYVAAFPLANIKVPLAGDNGIFAFINAGSNSSPLGNGLDVILDVADLVRTQIAIANGENTIALNLGVLNLINIDLTVVEPPTIAIGPANGNIKARSAQVRLALHIGGDQSKNVALGLFGLLGTLGVNINLDLPIQLDVVRSTGTLEKIQCTASQSGQTVNISVNSAVGDVCIGKLDESWNCQDADLVHVELLHNSILNMTLRGHLTESILQSSGSSLSHPPNPVACPFESSDECLVDLKVGDKVWSGPNGLRLGDTVIGLLDSILDLVKDLAKNSQLEGLLGSLLGIVLGLLGILGSVLDAIVDLVSIILTPVLNAVGSILDGVLTGILGVEVGRAEVEVLAIECDTAQLVQ</sequence>
<reference evidence="4 5" key="1">
    <citation type="submission" date="2016-11" db="EMBL/GenBank/DDBJ databases">
        <authorList>
            <person name="Jaros S."/>
            <person name="Januszkiewicz K."/>
            <person name="Wedrychowicz H."/>
        </authorList>
    </citation>
    <scope>NUCLEOTIDE SEQUENCE [LARGE SCALE GENOMIC DNA]</scope>
    <source>
        <strain evidence="4 5">DSM 16112</strain>
    </source>
</reference>
<protein>
    <submittedName>
        <fullName evidence="4">Uncharacterized membrane protein</fullName>
    </submittedName>
</protein>
<proteinExistence type="predicted"/>
<feature type="domain" description="Putative Flp pilus-assembly TadG-like N-terminal" evidence="3">
    <location>
        <begin position="22"/>
        <end position="67"/>
    </location>
</feature>
<keyword evidence="5" id="KW-1185">Reference proteome</keyword>
<gene>
    <name evidence="4" type="ORF">SAMN02745117_00653</name>
</gene>
<dbReference type="Proteomes" id="UP000184327">
    <property type="component" value="Unassembled WGS sequence"/>
</dbReference>
<dbReference type="OrthoDB" id="8534992at2"/>
<evidence type="ECO:0000259" key="2">
    <source>
        <dbReference type="Pfam" id="PF09977"/>
    </source>
</evidence>
<keyword evidence="1" id="KW-0812">Transmembrane</keyword>
<keyword evidence="1" id="KW-0472">Membrane</keyword>
<dbReference type="InterPro" id="IPR018705">
    <property type="entry name" value="DUF2134_membrane"/>
</dbReference>
<dbReference type="RefSeq" id="WP_073354622.1">
    <property type="nucleotide sequence ID" value="NZ_FQUZ01000005.1"/>
</dbReference>
<feature type="transmembrane region" description="Helical" evidence="1">
    <location>
        <begin position="24"/>
        <end position="49"/>
    </location>
</feature>
<evidence type="ECO:0000259" key="3">
    <source>
        <dbReference type="Pfam" id="PF13400"/>
    </source>
</evidence>
<evidence type="ECO:0000313" key="5">
    <source>
        <dbReference type="Proteomes" id="UP000184327"/>
    </source>
</evidence>
<dbReference type="Pfam" id="PF13400">
    <property type="entry name" value="Tad"/>
    <property type="match status" value="1"/>
</dbReference>
<dbReference type="AlphaFoldDB" id="A0A1M4VCE2"/>
<organism evidence="4 5">
    <name type="scientific">Lampropedia hyalina DSM 16112</name>
    <dbReference type="NCBI Taxonomy" id="1122156"/>
    <lineage>
        <taxon>Bacteria</taxon>
        <taxon>Pseudomonadati</taxon>
        <taxon>Pseudomonadota</taxon>
        <taxon>Betaproteobacteria</taxon>
        <taxon>Burkholderiales</taxon>
        <taxon>Comamonadaceae</taxon>
        <taxon>Lampropedia</taxon>
    </lineage>
</organism>
<evidence type="ECO:0000313" key="4">
    <source>
        <dbReference type="EMBL" id="SHE66611.1"/>
    </source>
</evidence>
<accession>A0A1M4VCE2</accession>
<keyword evidence="1" id="KW-1133">Transmembrane helix</keyword>
<evidence type="ECO:0000256" key="1">
    <source>
        <dbReference type="SAM" id="Phobius"/>
    </source>
</evidence>